<evidence type="ECO:0000256" key="2">
    <source>
        <dbReference type="SAM" id="MobiDB-lite"/>
    </source>
</evidence>
<dbReference type="SMART" id="SM00535">
    <property type="entry name" value="RIBOc"/>
    <property type="match status" value="1"/>
</dbReference>
<evidence type="ECO:0000313" key="4">
    <source>
        <dbReference type="EMBL" id="PSK56608.1"/>
    </source>
</evidence>
<feature type="compositionally biased region" description="Polar residues" evidence="2">
    <location>
        <begin position="39"/>
        <end position="52"/>
    </location>
</feature>
<accession>A0A2P8A823</accession>
<feature type="compositionally biased region" description="Basic and acidic residues" evidence="2">
    <location>
        <begin position="405"/>
        <end position="430"/>
    </location>
</feature>
<sequence length="553" mass="61242">MKRQSEDGHGDPLKKQKVQSAQADSEHLGYGSIEKSLKGHTSGNPGTDTADYSPQDPIDSLTALKNSLSSLATTPDLVTSLLGPDALDPMRRLLSLLQARQNATSINALFPAPFPTITQTPLPPPQLSPFTPNNIYPFTLPPLPPIHPGPYTDAPFIHRSATPTDRVTGASLLPNGLPTSTHPHQIQETNYERLEFLGDAYLELFATTLIFSRFPHLTSGRQSQLRESLVNNETLMRFSRAYGFDNRLQAQGFEGQTFGKERAARGNTLKGNKGLNKVLADVFEAYVAAVVLSDELRGYERAQGWCWGLWTPVLVEQLGDGKGTRGGVEVVGDWWVGGRESEAGKGGTTRSRSRSRSVERVAEVARGRESIRSRERRGSPASLVRRTLSNECSADFGRVHALAKGGEKKDRDAAVPGRKAEKRTDPKQAREEADLQVLAEMRRNQVATNPYNAGAKAELQRRIAPGHIRLVYRDYQKGKQLKKTTIFYHEVVLTGWGYENKVLGRGEGESKVEAGNRAATDAMKKSKLIVEECERRWNDEKIRKQREREQAGK</sequence>
<evidence type="ECO:0000259" key="3">
    <source>
        <dbReference type="PROSITE" id="PS50142"/>
    </source>
</evidence>
<keyword evidence="5" id="KW-1185">Reference proteome</keyword>
<protein>
    <submittedName>
        <fullName evidence="4">Double-strand-specific pac1 ribonuclease</fullName>
    </submittedName>
</protein>
<feature type="region of interest" description="Disordered" evidence="2">
    <location>
        <begin position="403"/>
        <end position="430"/>
    </location>
</feature>
<proteinExistence type="predicted"/>
<evidence type="ECO:0000256" key="1">
    <source>
        <dbReference type="ARBA" id="ARBA00022884"/>
    </source>
</evidence>
<gene>
    <name evidence="4" type="ORF">B9Z65_6232</name>
</gene>
<dbReference type="GO" id="GO:0003723">
    <property type="term" value="F:RNA binding"/>
    <property type="evidence" value="ECO:0007669"/>
    <property type="project" value="UniProtKB-KW"/>
</dbReference>
<dbReference type="CDD" id="cd00593">
    <property type="entry name" value="RIBOc"/>
    <property type="match status" value="1"/>
</dbReference>
<dbReference type="GO" id="GO:0006369">
    <property type="term" value="P:termination of RNA polymerase II transcription"/>
    <property type="evidence" value="ECO:0007669"/>
    <property type="project" value="TreeGrafter"/>
</dbReference>
<dbReference type="PANTHER" id="PTHR11207">
    <property type="entry name" value="RIBONUCLEASE III"/>
    <property type="match status" value="1"/>
</dbReference>
<dbReference type="STRING" id="40998.A0A2P8A823"/>
<feature type="domain" description="RNase III" evidence="3">
    <location>
        <begin position="181"/>
        <end position="295"/>
    </location>
</feature>
<dbReference type="GO" id="GO:0034475">
    <property type="term" value="P:U4 snRNA 3'-end processing"/>
    <property type="evidence" value="ECO:0007669"/>
    <property type="project" value="TreeGrafter"/>
</dbReference>
<feature type="region of interest" description="Disordered" evidence="2">
    <location>
        <begin position="339"/>
        <end position="361"/>
    </location>
</feature>
<dbReference type="AlphaFoldDB" id="A0A2P8A823"/>
<dbReference type="GO" id="GO:0006364">
    <property type="term" value="P:rRNA processing"/>
    <property type="evidence" value="ECO:0007669"/>
    <property type="project" value="TreeGrafter"/>
</dbReference>
<dbReference type="PROSITE" id="PS00517">
    <property type="entry name" value="RNASE_3_1"/>
    <property type="match status" value="1"/>
</dbReference>
<dbReference type="Proteomes" id="UP000243723">
    <property type="component" value="Unassembled WGS sequence"/>
</dbReference>
<comment type="caution">
    <text evidence="4">The sequence shown here is derived from an EMBL/GenBank/DDBJ whole genome shotgun (WGS) entry which is preliminary data.</text>
</comment>
<dbReference type="GO" id="GO:0005654">
    <property type="term" value="C:nucleoplasm"/>
    <property type="evidence" value="ECO:0007669"/>
    <property type="project" value="TreeGrafter"/>
</dbReference>
<dbReference type="InterPro" id="IPR000999">
    <property type="entry name" value="RNase_III_dom"/>
</dbReference>
<dbReference type="InterPro" id="IPR036389">
    <property type="entry name" value="RNase_III_sf"/>
</dbReference>
<dbReference type="EMBL" id="NHZQ01000060">
    <property type="protein sequence ID" value="PSK56608.1"/>
    <property type="molecule type" value="Genomic_DNA"/>
</dbReference>
<keyword evidence="1" id="KW-0694">RNA-binding</keyword>
<dbReference type="PROSITE" id="PS50142">
    <property type="entry name" value="RNASE_3_2"/>
    <property type="match status" value="1"/>
</dbReference>
<feature type="region of interest" description="Disordered" evidence="2">
    <location>
        <begin position="1"/>
        <end position="58"/>
    </location>
</feature>
<dbReference type="GO" id="GO:0004525">
    <property type="term" value="F:ribonuclease III activity"/>
    <property type="evidence" value="ECO:0007669"/>
    <property type="project" value="InterPro"/>
</dbReference>
<reference evidence="4 5" key="1">
    <citation type="submission" date="2017-05" db="EMBL/GenBank/DDBJ databases">
        <title>Draft genome sequence of Elsinoe australis.</title>
        <authorList>
            <person name="Cheng Q."/>
        </authorList>
    </citation>
    <scope>NUCLEOTIDE SEQUENCE [LARGE SCALE GENOMIC DNA]</scope>
    <source>
        <strain evidence="4 5">NL1</strain>
    </source>
</reference>
<dbReference type="Gene3D" id="3.30.160.20">
    <property type="match status" value="1"/>
</dbReference>
<dbReference type="Pfam" id="PF00636">
    <property type="entry name" value="Ribonuclease_3"/>
    <property type="match status" value="1"/>
</dbReference>
<dbReference type="Gene3D" id="1.10.1520.10">
    <property type="entry name" value="Ribonuclease III domain"/>
    <property type="match status" value="1"/>
</dbReference>
<dbReference type="SUPFAM" id="SSF69065">
    <property type="entry name" value="RNase III domain-like"/>
    <property type="match status" value="1"/>
</dbReference>
<dbReference type="OrthoDB" id="2392202at2759"/>
<dbReference type="SUPFAM" id="SSF54768">
    <property type="entry name" value="dsRNA-binding domain-like"/>
    <property type="match status" value="1"/>
</dbReference>
<feature type="compositionally biased region" description="Basic and acidic residues" evidence="2">
    <location>
        <begin position="1"/>
        <end position="14"/>
    </location>
</feature>
<dbReference type="PANTHER" id="PTHR11207:SF0">
    <property type="entry name" value="RIBONUCLEASE 3"/>
    <property type="match status" value="1"/>
</dbReference>
<organism evidence="4 5">
    <name type="scientific">Elsinoe australis</name>
    <dbReference type="NCBI Taxonomy" id="40998"/>
    <lineage>
        <taxon>Eukaryota</taxon>
        <taxon>Fungi</taxon>
        <taxon>Dikarya</taxon>
        <taxon>Ascomycota</taxon>
        <taxon>Pezizomycotina</taxon>
        <taxon>Dothideomycetes</taxon>
        <taxon>Dothideomycetidae</taxon>
        <taxon>Myriangiales</taxon>
        <taxon>Elsinoaceae</taxon>
        <taxon>Elsinoe</taxon>
    </lineage>
</organism>
<evidence type="ECO:0000313" key="5">
    <source>
        <dbReference type="Proteomes" id="UP000243723"/>
    </source>
</evidence>
<name>A0A2P8A823_9PEZI</name>